<reference evidence="4" key="1">
    <citation type="submission" date="2025-08" db="UniProtKB">
        <authorList>
            <consortium name="RefSeq"/>
        </authorList>
    </citation>
    <scope>IDENTIFICATION</scope>
    <source>
        <strain evidence="4">Nigerian</strain>
        <tissue evidence="4">Liver and blood</tissue>
    </source>
</reference>
<dbReference type="Xenbase" id="XB-GENE-29091403">
    <property type="gene designation" value="LOC116406447"/>
</dbReference>
<evidence type="ECO:0000256" key="2">
    <source>
        <dbReference type="SAM" id="Phobius"/>
    </source>
</evidence>
<dbReference type="Proteomes" id="UP000008143">
    <property type="component" value="Chromosome 5"/>
</dbReference>
<evidence type="ECO:0000256" key="1">
    <source>
        <dbReference type="SAM" id="MobiDB-lite"/>
    </source>
</evidence>
<sequence length="339" mass="38440">MKSLIFTLLIFTGFLRVSSMYLYWGDNGLCTRVPMASQLLVSSLSISLIFIGFVRRFLCNVQYSAAAHLIRVTCSLQERPINDDDEKFYYGTEPVAHAVPGPVCPVPIERNKEEFQCGNTQFVQEKPEPLPLLIPGDITCDGLLCPILPTAGQNPNPQPDLSGAIMQDFLPILPYIKRLFRDTEQQPSMEEILMDFLSPQTLILILLELSCLYIWDKMKAQEAGDGACAGTESEGEQSAAIKPHNHEEDEEEEALQMRESTKRKPRAAKVFFSRKKQICFSNEHQGSKPKGKRLGFNVRRCLCRSPRETERKRRTRGEEKREFQQLSLQFLSLCLGGDC</sequence>
<keyword evidence="2" id="KW-0812">Transmembrane</keyword>
<dbReference type="AGR" id="Xenbase:XB-GENE-29091403"/>
<feature type="transmembrane region" description="Helical" evidence="2">
    <location>
        <begin position="35"/>
        <end position="54"/>
    </location>
</feature>
<dbReference type="GeneID" id="116406447"/>
<keyword evidence="2" id="KW-1133">Transmembrane helix</keyword>
<name>A0A8J1JK86_XENTR</name>
<protein>
    <submittedName>
        <fullName evidence="4">Uncharacterized protein LOC116406447</fullName>
    </submittedName>
</protein>
<dbReference type="KEGG" id="xtr:116406447"/>
<gene>
    <name evidence="4 5" type="primary">LOC116406447</name>
</gene>
<feature type="region of interest" description="Disordered" evidence="1">
    <location>
        <begin position="226"/>
        <end position="266"/>
    </location>
</feature>
<dbReference type="RefSeq" id="XP_017949579.2">
    <property type="nucleotide sequence ID" value="XM_018094090.2"/>
</dbReference>
<dbReference type="RefSeq" id="XP_031758288.1">
    <property type="nucleotide sequence ID" value="XM_031902428.1"/>
</dbReference>
<dbReference type="AlphaFoldDB" id="A0A8J1JK86"/>
<evidence type="ECO:0000313" key="5">
    <source>
        <dbReference type="Xenbase" id="XB-GENE-29091403"/>
    </source>
</evidence>
<accession>A0A8J1JK86</accession>
<organism evidence="3 4">
    <name type="scientific">Xenopus tropicalis</name>
    <name type="common">Western clawed frog</name>
    <name type="synonym">Silurana tropicalis</name>
    <dbReference type="NCBI Taxonomy" id="8364"/>
    <lineage>
        <taxon>Eukaryota</taxon>
        <taxon>Metazoa</taxon>
        <taxon>Chordata</taxon>
        <taxon>Craniata</taxon>
        <taxon>Vertebrata</taxon>
        <taxon>Euteleostomi</taxon>
        <taxon>Amphibia</taxon>
        <taxon>Batrachia</taxon>
        <taxon>Anura</taxon>
        <taxon>Pipoidea</taxon>
        <taxon>Pipidae</taxon>
        <taxon>Xenopodinae</taxon>
        <taxon>Xenopus</taxon>
        <taxon>Silurana</taxon>
    </lineage>
</organism>
<keyword evidence="2" id="KW-0472">Membrane</keyword>
<keyword evidence="3" id="KW-1185">Reference proteome</keyword>
<evidence type="ECO:0000313" key="3">
    <source>
        <dbReference type="Proteomes" id="UP000008143"/>
    </source>
</evidence>
<evidence type="ECO:0000313" key="4">
    <source>
        <dbReference type="RefSeq" id="XP_031758288.1"/>
    </source>
</evidence>
<proteinExistence type="predicted"/>